<keyword evidence="3 9" id="KW-0863">Zinc-finger</keyword>
<evidence type="ECO:0000256" key="2">
    <source>
        <dbReference type="ARBA" id="ARBA00022723"/>
    </source>
</evidence>
<protein>
    <recommendedName>
        <fullName evidence="12">SBP-type domain-containing protein</fullName>
    </recommendedName>
</protein>
<dbReference type="HOGENOM" id="CLU_1698209_0_0_1"/>
<keyword evidence="8" id="KW-0539">Nucleus</keyword>
<keyword evidence="6" id="KW-0238">DNA-binding</keyword>
<evidence type="ECO:0000256" key="11">
    <source>
        <dbReference type="SAM" id="SignalP"/>
    </source>
</evidence>
<reference evidence="13" key="1">
    <citation type="journal article" date="2013" name="Nat. Commun.">
        <title>Whole-genome sequencing of Oryza brachyantha reveals mechanisms underlying Oryza genome evolution.</title>
        <authorList>
            <person name="Chen J."/>
            <person name="Huang Q."/>
            <person name="Gao D."/>
            <person name="Wang J."/>
            <person name="Lang Y."/>
            <person name="Liu T."/>
            <person name="Li B."/>
            <person name="Bai Z."/>
            <person name="Luis Goicoechea J."/>
            <person name="Liang C."/>
            <person name="Chen C."/>
            <person name="Zhang W."/>
            <person name="Sun S."/>
            <person name="Liao Y."/>
            <person name="Zhang X."/>
            <person name="Yang L."/>
            <person name="Song C."/>
            <person name="Wang M."/>
            <person name="Shi J."/>
            <person name="Liu G."/>
            <person name="Liu J."/>
            <person name="Zhou H."/>
            <person name="Zhou W."/>
            <person name="Yu Q."/>
            <person name="An N."/>
            <person name="Chen Y."/>
            <person name="Cai Q."/>
            <person name="Wang B."/>
            <person name="Liu B."/>
            <person name="Min J."/>
            <person name="Huang Y."/>
            <person name="Wu H."/>
            <person name="Li Z."/>
            <person name="Zhang Y."/>
            <person name="Yin Y."/>
            <person name="Song W."/>
            <person name="Jiang J."/>
            <person name="Jackson S.A."/>
            <person name="Wing R.A."/>
            <person name="Wang J."/>
            <person name="Chen M."/>
        </authorList>
    </citation>
    <scope>NUCLEOTIDE SEQUENCE [LARGE SCALE GENOMIC DNA]</scope>
    <source>
        <strain evidence="13">cv. IRGC 101232</strain>
    </source>
</reference>
<dbReference type="Gramene" id="OB01G33230.1">
    <property type="protein sequence ID" value="OB01G33230.1"/>
    <property type="gene ID" value="OB01G33230"/>
</dbReference>
<dbReference type="EnsemblPlants" id="OB01G33230.1">
    <property type="protein sequence ID" value="OB01G33230.1"/>
    <property type="gene ID" value="OB01G33230"/>
</dbReference>
<evidence type="ECO:0000256" key="5">
    <source>
        <dbReference type="ARBA" id="ARBA00023015"/>
    </source>
</evidence>
<feature type="compositionally biased region" description="Low complexity" evidence="10">
    <location>
        <begin position="80"/>
        <end position="89"/>
    </location>
</feature>
<keyword evidence="7" id="KW-0804">Transcription</keyword>
<evidence type="ECO:0000259" key="12">
    <source>
        <dbReference type="PROSITE" id="PS51141"/>
    </source>
</evidence>
<comment type="subcellular location">
    <subcellularLocation>
        <location evidence="1">Nucleus</location>
    </subcellularLocation>
</comment>
<evidence type="ECO:0000256" key="6">
    <source>
        <dbReference type="ARBA" id="ARBA00023125"/>
    </source>
</evidence>
<proteinExistence type="predicted"/>
<evidence type="ECO:0000256" key="7">
    <source>
        <dbReference type="ARBA" id="ARBA00023163"/>
    </source>
</evidence>
<dbReference type="PANTHER" id="PTHR31251:SF33">
    <property type="entry name" value="SQUAMOSA PROMOTER-BINDING-LIKE PROTEIN 16"/>
    <property type="match status" value="1"/>
</dbReference>
<dbReference type="PANTHER" id="PTHR31251">
    <property type="entry name" value="SQUAMOSA PROMOTER-BINDING-LIKE PROTEIN 4"/>
    <property type="match status" value="1"/>
</dbReference>
<feature type="region of interest" description="Disordered" evidence="10">
    <location>
        <begin position="73"/>
        <end position="118"/>
    </location>
</feature>
<keyword evidence="5" id="KW-0805">Transcription regulation</keyword>
<dbReference type="Gene3D" id="4.10.1100.10">
    <property type="entry name" value="Transcription factor, SBP-box domain"/>
    <property type="match status" value="1"/>
</dbReference>
<evidence type="ECO:0000313" key="13">
    <source>
        <dbReference type="EnsemblPlants" id="OB01G33230.1"/>
    </source>
</evidence>
<evidence type="ECO:0000256" key="10">
    <source>
        <dbReference type="SAM" id="MobiDB-lite"/>
    </source>
</evidence>
<dbReference type="GO" id="GO:0008270">
    <property type="term" value="F:zinc ion binding"/>
    <property type="evidence" value="ECO:0007669"/>
    <property type="project" value="UniProtKB-KW"/>
</dbReference>
<dbReference type="InterPro" id="IPR036893">
    <property type="entry name" value="SBP_sf"/>
</dbReference>
<keyword evidence="4" id="KW-0862">Zinc</keyword>
<reference evidence="13" key="2">
    <citation type="submission" date="2013-04" db="UniProtKB">
        <authorList>
            <consortium name="EnsemblPlants"/>
        </authorList>
    </citation>
    <scope>IDENTIFICATION</scope>
</reference>
<evidence type="ECO:0000256" key="9">
    <source>
        <dbReference type="PROSITE-ProRule" id="PRU00470"/>
    </source>
</evidence>
<keyword evidence="2" id="KW-0479">Metal-binding</keyword>
<evidence type="ECO:0000256" key="8">
    <source>
        <dbReference type="ARBA" id="ARBA00023242"/>
    </source>
</evidence>
<feature type="chain" id="PRO_5003772191" description="SBP-type domain-containing protein" evidence="11">
    <location>
        <begin position="17"/>
        <end position="155"/>
    </location>
</feature>
<sequence>MQAWLVLCLCVVLSATDEFSVILIDFGTVLLLSPFLRLGLLCLVDLKLGGLGEFGGDGGAQTRVMAGVGGGSRGVEAKGKGPAAASAPAKRLRVSGGGGVGQQQQRPSCTVDGRKEDLSKHRDYHRRHKVCEGHSKIPLVIVASREMRFCQQCSR</sequence>
<evidence type="ECO:0000256" key="1">
    <source>
        <dbReference type="ARBA" id="ARBA00004123"/>
    </source>
</evidence>
<name>J3L267_ORYBR</name>
<dbReference type="InterPro" id="IPR044817">
    <property type="entry name" value="SBP-like"/>
</dbReference>
<feature type="signal peptide" evidence="11">
    <location>
        <begin position="1"/>
        <end position="16"/>
    </location>
</feature>
<accession>J3L267</accession>
<keyword evidence="11" id="KW-0732">Signal</keyword>
<dbReference type="Proteomes" id="UP000006038">
    <property type="component" value="Chromosome 1"/>
</dbReference>
<feature type="domain" description="SBP-type" evidence="12">
    <location>
        <begin position="106"/>
        <end position="155"/>
    </location>
</feature>
<organism evidence="13">
    <name type="scientific">Oryza brachyantha</name>
    <name type="common">malo sina</name>
    <dbReference type="NCBI Taxonomy" id="4533"/>
    <lineage>
        <taxon>Eukaryota</taxon>
        <taxon>Viridiplantae</taxon>
        <taxon>Streptophyta</taxon>
        <taxon>Embryophyta</taxon>
        <taxon>Tracheophyta</taxon>
        <taxon>Spermatophyta</taxon>
        <taxon>Magnoliopsida</taxon>
        <taxon>Liliopsida</taxon>
        <taxon>Poales</taxon>
        <taxon>Poaceae</taxon>
        <taxon>BOP clade</taxon>
        <taxon>Oryzoideae</taxon>
        <taxon>Oryzeae</taxon>
        <taxon>Oryzinae</taxon>
        <taxon>Oryza</taxon>
    </lineage>
</organism>
<dbReference type="Pfam" id="PF03110">
    <property type="entry name" value="SBP"/>
    <property type="match status" value="1"/>
</dbReference>
<keyword evidence="14" id="KW-1185">Reference proteome</keyword>
<dbReference type="AlphaFoldDB" id="J3L267"/>
<dbReference type="GO" id="GO:0003677">
    <property type="term" value="F:DNA binding"/>
    <property type="evidence" value="ECO:0007669"/>
    <property type="project" value="UniProtKB-KW"/>
</dbReference>
<dbReference type="GO" id="GO:0005634">
    <property type="term" value="C:nucleus"/>
    <property type="evidence" value="ECO:0007669"/>
    <property type="project" value="UniProtKB-SubCell"/>
</dbReference>
<dbReference type="PROSITE" id="PS51141">
    <property type="entry name" value="ZF_SBP"/>
    <property type="match status" value="1"/>
</dbReference>
<dbReference type="SUPFAM" id="SSF103612">
    <property type="entry name" value="SBT domain"/>
    <property type="match status" value="1"/>
</dbReference>
<evidence type="ECO:0000313" key="14">
    <source>
        <dbReference type="Proteomes" id="UP000006038"/>
    </source>
</evidence>
<evidence type="ECO:0000256" key="3">
    <source>
        <dbReference type="ARBA" id="ARBA00022771"/>
    </source>
</evidence>
<dbReference type="InterPro" id="IPR004333">
    <property type="entry name" value="SBP_dom"/>
</dbReference>
<dbReference type="STRING" id="4533.J3L267"/>
<evidence type="ECO:0000256" key="4">
    <source>
        <dbReference type="ARBA" id="ARBA00022833"/>
    </source>
</evidence>